<dbReference type="InterPro" id="IPR029039">
    <property type="entry name" value="Flavoprotein-like_sf"/>
</dbReference>
<dbReference type="Proteomes" id="UP000271031">
    <property type="component" value="Unassembled WGS sequence"/>
</dbReference>
<dbReference type="SUPFAM" id="SSF52218">
    <property type="entry name" value="Flavoproteins"/>
    <property type="match status" value="1"/>
</dbReference>
<keyword evidence="1" id="KW-0285">Flavoprotein</keyword>
<gene>
    <name evidence="5" type="primary">ssuE</name>
    <name evidence="5" type="ORF">EDM56_15400</name>
</gene>
<dbReference type="NCBIfam" id="TIGR03567">
    <property type="entry name" value="FMN_reduc_SsuE"/>
    <property type="match status" value="1"/>
</dbReference>
<dbReference type="InterPro" id="IPR020048">
    <property type="entry name" value="NADPH-dep_FMN_reduc_SsuE"/>
</dbReference>
<keyword evidence="6" id="KW-1185">Reference proteome</keyword>
<feature type="domain" description="NADPH-dependent FMN reductase-like" evidence="4">
    <location>
        <begin position="3"/>
        <end position="142"/>
    </location>
</feature>
<proteinExistence type="predicted"/>
<dbReference type="Gene3D" id="3.40.50.360">
    <property type="match status" value="1"/>
</dbReference>
<keyword evidence="2" id="KW-0288">FMN</keyword>
<sequence length="180" mass="18995">MPKTVIISGSPSAKSRVHGVLQLAAESLQNEGHTVEWVNVWEIPADDLLSLKFDSPALTKAFGLVEAADAVIVATPVYKASYSGILKVFLDLLPQKALENKTVFPIAVGGTLAHLLIIDYALKPVLAALGAEHIVSGVYVLDSHVAWGSDGRAALAGEVRERLDAGLQKLAHATAVASIR</sequence>
<dbReference type="PANTHER" id="PTHR43408">
    <property type="entry name" value="FMN REDUCTASE (NADPH)"/>
    <property type="match status" value="1"/>
</dbReference>
<dbReference type="GO" id="GO:0052873">
    <property type="term" value="F:FMN reductase (NADPH) activity"/>
    <property type="evidence" value="ECO:0007669"/>
    <property type="project" value="UniProtKB-EC"/>
</dbReference>
<evidence type="ECO:0000313" key="5">
    <source>
        <dbReference type="EMBL" id="RNB87079.1"/>
    </source>
</evidence>
<keyword evidence="3 5" id="KW-0560">Oxidoreductase</keyword>
<dbReference type="PANTHER" id="PTHR43408:SF1">
    <property type="entry name" value="FMN REDUCTASE (NADPH)"/>
    <property type="match status" value="1"/>
</dbReference>
<dbReference type="AlphaFoldDB" id="A0A3M8DHJ9"/>
<reference evidence="5 6" key="1">
    <citation type="submission" date="2018-10" db="EMBL/GenBank/DDBJ databases">
        <title>Phylogenomics of Brevibacillus.</title>
        <authorList>
            <person name="Dunlap C."/>
        </authorList>
    </citation>
    <scope>NUCLEOTIDE SEQUENCE [LARGE SCALE GENOMIC DNA]</scope>
    <source>
        <strain evidence="5 6">JCM 15716</strain>
    </source>
</reference>
<comment type="caution">
    <text evidence="5">The sequence shown here is derived from an EMBL/GenBank/DDBJ whole genome shotgun (WGS) entry which is preliminary data.</text>
</comment>
<dbReference type="RefSeq" id="WP_122918777.1">
    <property type="nucleotide sequence ID" value="NZ_RHHQ01000012.1"/>
</dbReference>
<dbReference type="OrthoDB" id="1643408at2"/>
<dbReference type="GO" id="GO:0046306">
    <property type="term" value="P:alkanesulfonate catabolic process"/>
    <property type="evidence" value="ECO:0007669"/>
    <property type="project" value="InterPro"/>
</dbReference>
<evidence type="ECO:0000256" key="3">
    <source>
        <dbReference type="ARBA" id="ARBA00023002"/>
    </source>
</evidence>
<evidence type="ECO:0000259" key="4">
    <source>
        <dbReference type="Pfam" id="PF03358"/>
    </source>
</evidence>
<protein>
    <submittedName>
        <fullName evidence="5">FMN reductase (NADPH)</fullName>
        <ecNumber evidence="5">1.5.1.38</ecNumber>
    </submittedName>
</protein>
<accession>A0A3M8DHJ9</accession>
<dbReference type="InterPro" id="IPR051814">
    <property type="entry name" value="NAD(P)H-dep_FMN_reductase"/>
</dbReference>
<organism evidence="5 6">
    <name type="scientific">Brevibacillus fluminis</name>
    <dbReference type="NCBI Taxonomy" id="511487"/>
    <lineage>
        <taxon>Bacteria</taxon>
        <taxon>Bacillati</taxon>
        <taxon>Bacillota</taxon>
        <taxon>Bacilli</taxon>
        <taxon>Bacillales</taxon>
        <taxon>Paenibacillaceae</taxon>
        <taxon>Brevibacillus</taxon>
    </lineage>
</organism>
<name>A0A3M8DHJ9_9BACL</name>
<evidence type="ECO:0000313" key="6">
    <source>
        <dbReference type="Proteomes" id="UP000271031"/>
    </source>
</evidence>
<evidence type="ECO:0000256" key="1">
    <source>
        <dbReference type="ARBA" id="ARBA00022630"/>
    </source>
</evidence>
<dbReference type="EMBL" id="RHHQ01000012">
    <property type="protein sequence ID" value="RNB87079.1"/>
    <property type="molecule type" value="Genomic_DNA"/>
</dbReference>
<dbReference type="InterPro" id="IPR005025">
    <property type="entry name" value="FMN_Rdtase-like_dom"/>
</dbReference>
<dbReference type="Pfam" id="PF03358">
    <property type="entry name" value="FMN_red"/>
    <property type="match status" value="1"/>
</dbReference>
<dbReference type="EC" id="1.5.1.38" evidence="5"/>
<evidence type="ECO:0000256" key="2">
    <source>
        <dbReference type="ARBA" id="ARBA00022643"/>
    </source>
</evidence>